<dbReference type="VEuPathDB" id="TriTrypDB:LpyrH10_11_1850"/>
<accession>A0A0M9FZQ2</accession>
<evidence type="ECO:0000313" key="4">
    <source>
        <dbReference type="EMBL" id="KPA79239.1"/>
    </source>
</evidence>
<dbReference type="AlphaFoldDB" id="A0A0M9FZQ2"/>
<dbReference type="OrthoDB" id="272778at2759"/>
<evidence type="ECO:0000259" key="3">
    <source>
        <dbReference type="PROSITE" id="PS50030"/>
    </source>
</evidence>
<name>A0A0M9FZQ2_LEPPY</name>
<feature type="region of interest" description="Disordered" evidence="1">
    <location>
        <begin position="317"/>
        <end position="350"/>
    </location>
</feature>
<keyword evidence="5" id="KW-1185">Reference proteome</keyword>
<evidence type="ECO:0000256" key="1">
    <source>
        <dbReference type="SAM" id="MobiDB-lite"/>
    </source>
</evidence>
<protein>
    <recommendedName>
        <fullName evidence="3">UBA domain-containing protein</fullName>
    </recommendedName>
</protein>
<feature type="transmembrane region" description="Helical" evidence="2">
    <location>
        <begin position="60"/>
        <end position="80"/>
    </location>
</feature>
<sequence length="392" mass="42074">MVLEGAPVTGLTLIISTVSSAMVRGQYTRYRNAAFAAASPLSPHSTSTAVKRLLLQSIPIGPLGFSAFDVCLAVSLAYQFRTLERRWGSNPFLGFLLTASAFGVCATQLFVTDSGTPQLSLDAVRILSAVGTLVPLAALLTRYVREVPSLHIIMHRLPGTHLAVTEKALVLLPFLKLVLNPVTQVDAQTYRRAAVIVDVGLWTRLLCTLIGVLFAIFSTRSTALRWWLVLFTKYVCRPLLRFLRPLTEILFGASFTVDHAKPRHRQQQQQQGGGSFHFDNDGSGDAAGAASVVDDGRYVVESLAGGDALQEVRARMRARRHAMGRGGANGDGAGSASRTPVTRRSPQEEAARASAVATIEALGLPVGRDEIAAVLDMTDGNVETAVHVLMGS</sequence>
<feature type="transmembrane region" description="Helical" evidence="2">
    <location>
        <begin position="92"/>
        <end position="111"/>
    </location>
</feature>
<dbReference type="OMA" id="VDHAKPR"/>
<keyword evidence="2" id="KW-0472">Membrane</keyword>
<comment type="caution">
    <text evidence="4">The sequence shown here is derived from an EMBL/GenBank/DDBJ whole genome shotgun (WGS) entry which is preliminary data.</text>
</comment>
<gene>
    <name evidence="4" type="ORF">ABB37_05720</name>
</gene>
<evidence type="ECO:0000313" key="5">
    <source>
        <dbReference type="Proteomes" id="UP000037923"/>
    </source>
</evidence>
<keyword evidence="2" id="KW-1133">Transmembrane helix</keyword>
<dbReference type="EMBL" id="LGTL01000011">
    <property type="protein sequence ID" value="KPA79239.1"/>
    <property type="molecule type" value="Genomic_DNA"/>
</dbReference>
<organism evidence="4 5">
    <name type="scientific">Leptomonas pyrrhocoris</name>
    <name type="common">Firebug parasite</name>
    <dbReference type="NCBI Taxonomy" id="157538"/>
    <lineage>
        <taxon>Eukaryota</taxon>
        <taxon>Discoba</taxon>
        <taxon>Euglenozoa</taxon>
        <taxon>Kinetoplastea</taxon>
        <taxon>Metakinetoplastina</taxon>
        <taxon>Trypanosomatida</taxon>
        <taxon>Trypanosomatidae</taxon>
        <taxon>Leishmaniinae</taxon>
        <taxon>Leptomonas</taxon>
    </lineage>
</organism>
<feature type="transmembrane region" description="Helical" evidence="2">
    <location>
        <begin position="199"/>
        <end position="217"/>
    </location>
</feature>
<proteinExistence type="predicted"/>
<feature type="region of interest" description="Disordered" evidence="1">
    <location>
        <begin position="261"/>
        <end position="280"/>
    </location>
</feature>
<dbReference type="RefSeq" id="XP_015657678.1">
    <property type="nucleotide sequence ID" value="XM_015803853.1"/>
</dbReference>
<dbReference type="Proteomes" id="UP000037923">
    <property type="component" value="Unassembled WGS sequence"/>
</dbReference>
<dbReference type="PROSITE" id="PS50030">
    <property type="entry name" value="UBA"/>
    <property type="match status" value="1"/>
</dbReference>
<feature type="transmembrane region" description="Helical" evidence="2">
    <location>
        <begin position="123"/>
        <end position="141"/>
    </location>
</feature>
<feature type="domain" description="UBA" evidence="3">
    <location>
        <begin position="345"/>
        <end position="392"/>
    </location>
</feature>
<feature type="compositionally biased region" description="Gly residues" evidence="1">
    <location>
        <begin position="324"/>
        <end position="333"/>
    </location>
</feature>
<reference evidence="4 5" key="1">
    <citation type="submission" date="2015-07" db="EMBL/GenBank/DDBJ databases">
        <title>High-quality genome of monoxenous trypanosomatid Leptomonas pyrrhocoris.</title>
        <authorList>
            <person name="Flegontov P."/>
            <person name="Butenko A."/>
            <person name="Firsov S."/>
            <person name="Vlcek C."/>
            <person name="Logacheva M.D."/>
            <person name="Field M."/>
            <person name="Filatov D."/>
            <person name="Flegontova O."/>
            <person name="Gerasimov E."/>
            <person name="Jackson A.P."/>
            <person name="Kelly S."/>
            <person name="Opperdoes F."/>
            <person name="O'Reilly A."/>
            <person name="Votypka J."/>
            <person name="Yurchenko V."/>
            <person name="Lukes J."/>
        </authorList>
    </citation>
    <scope>NUCLEOTIDE SEQUENCE [LARGE SCALE GENOMIC DNA]</scope>
    <source>
        <strain evidence="4">H10</strain>
    </source>
</reference>
<dbReference type="InterPro" id="IPR015940">
    <property type="entry name" value="UBA"/>
</dbReference>
<dbReference type="GeneID" id="26906010"/>
<evidence type="ECO:0000256" key="2">
    <source>
        <dbReference type="SAM" id="Phobius"/>
    </source>
</evidence>
<keyword evidence="2" id="KW-0812">Transmembrane</keyword>